<feature type="region of interest" description="Disordered" evidence="1">
    <location>
        <begin position="1"/>
        <end position="20"/>
    </location>
</feature>
<sequence>MNAPSLEATQPDEMWTQTPSSKAGTYRWRNILQFHSIYVESLVKD</sequence>
<evidence type="ECO:0000256" key="1">
    <source>
        <dbReference type="SAM" id="MobiDB-lite"/>
    </source>
</evidence>
<protein>
    <submittedName>
        <fullName evidence="2">Uncharacterized protein</fullName>
    </submittedName>
</protein>
<reference evidence="2" key="2">
    <citation type="journal article" date="2015" name="Data Brief">
        <title>Shoot transcriptome of the giant reed, Arundo donax.</title>
        <authorList>
            <person name="Barrero R.A."/>
            <person name="Guerrero F.D."/>
            <person name="Moolhuijzen P."/>
            <person name="Goolsby J.A."/>
            <person name="Tidwell J."/>
            <person name="Bellgard S.E."/>
            <person name="Bellgard M.I."/>
        </authorList>
    </citation>
    <scope>NUCLEOTIDE SEQUENCE</scope>
    <source>
        <tissue evidence="2">Shoot tissue taken approximately 20 cm above the soil surface</tissue>
    </source>
</reference>
<dbReference type="EMBL" id="GBRH01234427">
    <property type="protein sequence ID" value="JAD63468.1"/>
    <property type="molecule type" value="Transcribed_RNA"/>
</dbReference>
<accession>A0A0A9BMR5</accession>
<proteinExistence type="predicted"/>
<dbReference type="AlphaFoldDB" id="A0A0A9BMR5"/>
<reference evidence="2" key="1">
    <citation type="submission" date="2014-09" db="EMBL/GenBank/DDBJ databases">
        <authorList>
            <person name="Magalhaes I.L.F."/>
            <person name="Oliveira U."/>
            <person name="Santos F.R."/>
            <person name="Vidigal T.H.D.A."/>
            <person name="Brescovit A.D."/>
            <person name="Santos A.J."/>
        </authorList>
    </citation>
    <scope>NUCLEOTIDE SEQUENCE</scope>
    <source>
        <tissue evidence="2">Shoot tissue taken approximately 20 cm above the soil surface</tissue>
    </source>
</reference>
<organism evidence="2">
    <name type="scientific">Arundo donax</name>
    <name type="common">Giant reed</name>
    <name type="synonym">Donax arundinaceus</name>
    <dbReference type="NCBI Taxonomy" id="35708"/>
    <lineage>
        <taxon>Eukaryota</taxon>
        <taxon>Viridiplantae</taxon>
        <taxon>Streptophyta</taxon>
        <taxon>Embryophyta</taxon>
        <taxon>Tracheophyta</taxon>
        <taxon>Spermatophyta</taxon>
        <taxon>Magnoliopsida</taxon>
        <taxon>Liliopsida</taxon>
        <taxon>Poales</taxon>
        <taxon>Poaceae</taxon>
        <taxon>PACMAD clade</taxon>
        <taxon>Arundinoideae</taxon>
        <taxon>Arundineae</taxon>
        <taxon>Arundo</taxon>
    </lineage>
</organism>
<name>A0A0A9BMR5_ARUDO</name>
<evidence type="ECO:0000313" key="2">
    <source>
        <dbReference type="EMBL" id="JAD63468.1"/>
    </source>
</evidence>